<dbReference type="EMBL" id="DYZA01000075">
    <property type="protein sequence ID" value="HJD96790.1"/>
    <property type="molecule type" value="Genomic_DNA"/>
</dbReference>
<reference evidence="2" key="2">
    <citation type="submission" date="2021-09" db="EMBL/GenBank/DDBJ databases">
        <authorList>
            <person name="Gilroy R."/>
        </authorList>
    </citation>
    <scope>NUCLEOTIDE SEQUENCE</scope>
    <source>
        <strain evidence="2">ChiGjej2B2-19336</strain>
    </source>
</reference>
<gene>
    <name evidence="2" type="ORF">K8W16_03990</name>
</gene>
<proteinExistence type="predicted"/>
<feature type="compositionally biased region" description="Basic and acidic residues" evidence="1">
    <location>
        <begin position="67"/>
        <end position="99"/>
    </location>
</feature>
<dbReference type="AlphaFoldDB" id="A0A921AVQ9"/>
<name>A0A921AVQ9_9BACT</name>
<accession>A0A921AVQ9</accession>
<dbReference type="Proteomes" id="UP000698963">
    <property type="component" value="Unassembled WGS sequence"/>
</dbReference>
<reference evidence="2" key="1">
    <citation type="journal article" date="2021" name="PeerJ">
        <title>Extensive microbial diversity within the chicken gut microbiome revealed by metagenomics and culture.</title>
        <authorList>
            <person name="Gilroy R."/>
            <person name="Ravi A."/>
            <person name="Getino M."/>
            <person name="Pursley I."/>
            <person name="Horton D.L."/>
            <person name="Alikhan N.F."/>
            <person name="Baker D."/>
            <person name="Gharbi K."/>
            <person name="Hall N."/>
            <person name="Watson M."/>
            <person name="Adriaenssens E.M."/>
            <person name="Foster-Nyarko E."/>
            <person name="Jarju S."/>
            <person name="Secka A."/>
            <person name="Antonio M."/>
            <person name="Oren A."/>
            <person name="Chaudhuri R.R."/>
            <person name="La Ragione R."/>
            <person name="Hildebrand F."/>
            <person name="Pallen M.J."/>
        </authorList>
    </citation>
    <scope>NUCLEOTIDE SEQUENCE</scope>
    <source>
        <strain evidence="2">ChiGjej2B2-19336</strain>
    </source>
</reference>
<evidence type="ECO:0000313" key="3">
    <source>
        <dbReference type="Proteomes" id="UP000698963"/>
    </source>
</evidence>
<evidence type="ECO:0000256" key="1">
    <source>
        <dbReference type="SAM" id="MobiDB-lite"/>
    </source>
</evidence>
<evidence type="ECO:0000313" key="2">
    <source>
        <dbReference type="EMBL" id="HJD96790.1"/>
    </source>
</evidence>
<organism evidence="2 3">
    <name type="scientific">Mailhella massiliensis</name>
    <dbReference type="NCBI Taxonomy" id="1903261"/>
    <lineage>
        <taxon>Bacteria</taxon>
        <taxon>Pseudomonadati</taxon>
        <taxon>Thermodesulfobacteriota</taxon>
        <taxon>Desulfovibrionia</taxon>
        <taxon>Desulfovibrionales</taxon>
        <taxon>Desulfovibrionaceae</taxon>
        <taxon>Mailhella</taxon>
    </lineage>
</organism>
<feature type="region of interest" description="Disordered" evidence="1">
    <location>
        <begin position="67"/>
        <end position="113"/>
    </location>
</feature>
<dbReference type="RefSeq" id="WP_304121343.1">
    <property type="nucleotide sequence ID" value="NZ_DYZA01000075.1"/>
</dbReference>
<protein>
    <submittedName>
        <fullName evidence="2">Uncharacterized protein</fullName>
    </submittedName>
</protein>
<comment type="caution">
    <text evidence="2">The sequence shown here is derived from an EMBL/GenBank/DDBJ whole genome shotgun (WGS) entry which is preliminary data.</text>
</comment>
<sequence length="113" mass="13536">MEQMLLKMARQLNAMDEASLMALWNKYLQRVQDFDASREWEEAAIVLSLLQAVRGKNQLFNTKWEEREAMRKSRPEPKREDLRPWRRMEPREKEEEKAPAKKATVLAFRSKKS</sequence>